<sequence length="579" mass="60717">MRAAATVSSQKQGFVGGLTVGKTLFWCGAALLPALVIGVFFLYPVLSLFARGFSDLSGFVAALEKGRTLQVVGQTLLQAGSATALAVVLGVPAAYVLYCLKFPGVGVLKAVLSVPFVLPTVVVALSFNALYGPGGPLYFLGLDGSFAVVVFALTFFNISVISRTVGVVWAKLDPRVVYAAYTLGASPLRAFCTLTLRQLVPAIGSAASLVFLYCATSFGIVLILGGRKYANLEAEIYENAVRYIDLETATALSLVQIVIVIAALFAANLLRRRGETLQLAEPARKTLRTPGAKLLLVYVLVTFGVLQLAPLAALVLRSLTVKGAFSLHNYASLTQPQRSFNGSALDAALLSLQSAVGAAALTLALAVPAALVASRKPRNRMLRTAVGLFDGFLMLPVGISAVTLGFGLLITMHAPFGLGVDLRSSGILIPIAQALVAQPLVLRALIPVLRGIPEADREAARMLGAGPLRVLATIDLPLLQRPLAVVLGFAFAVSLGEFGATSFLVRPGITTLPVMIGQIASRPGHEAYGVATAAAVLLAVICAGVMLLSEKLLTTQRHTQLLRLGKTPAKPQQTARRTQ</sequence>
<comment type="similarity">
    <text evidence="8">Belongs to the binding-protein-dependent transport system permease family.</text>
</comment>
<protein>
    <submittedName>
        <fullName evidence="10">Thiamine transport system permease protein</fullName>
    </submittedName>
</protein>
<keyword evidence="2 8" id="KW-0813">Transport</keyword>
<feature type="transmembrane region" description="Helical" evidence="8">
    <location>
        <begin position="385"/>
        <end position="410"/>
    </location>
</feature>
<dbReference type="GO" id="GO:0055085">
    <property type="term" value="P:transmembrane transport"/>
    <property type="evidence" value="ECO:0007669"/>
    <property type="project" value="InterPro"/>
</dbReference>
<dbReference type="Pfam" id="PF00528">
    <property type="entry name" value="BPD_transp_1"/>
    <property type="match status" value="1"/>
</dbReference>
<evidence type="ECO:0000256" key="1">
    <source>
        <dbReference type="ARBA" id="ARBA00004429"/>
    </source>
</evidence>
<reference evidence="10" key="1">
    <citation type="submission" date="2020-08" db="EMBL/GenBank/DDBJ databases">
        <title>Sequencing the genomes of 1000 actinobacteria strains.</title>
        <authorList>
            <person name="Klenk H.-P."/>
        </authorList>
    </citation>
    <scope>NUCLEOTIDE SEQUENCE [LARGE SCALE GENOMIC DNA]</scope>
    <source>
        <strain evidence="10">DSM 27064</strain>
    </source>
</reference>
<keyword evidence="4" id="KW-0997">Cell inner membrane</keyword>
<evidence type="ECO:0000256" key="6">
    <source>
        <dbReference type="ARBA" id="ARBA00022989"/>
    </source>
</evidence>
<dbReference type="SUPFAM" id="SSF161098">
    <property type="entry name" value="MetI-like"/>
    <property type="match status" value="2"/>
</dbReference>
<dbReference type="InterPro" id="IPR000515">
    <property type="entry name" value="MetI-like"/>
</dbReference>
<proteinExistence type="inferred from homology"/>
<dbReference type="PROSITE" id="PS50928">
    <property type="entry name" value="ABC_TM1"/>
    <property type="match status" value="2"/>
</dbReference>
<evidence type="ECO:0000256" key="8">
    <source>
        <dbReference type="RuleBase" id="RU363032"/>
    </source>
</evidence>
<feature type="transmembrane region" description="Helical" evidence="8">
    <location>
        <begin position="291"/>
        <end position="316"/>
    </location>
</feature>
<evidence type="ECO:0000256" key="3">
    <source>
        <dbReference type="ARBA" id="ARBA00022475"/>
    </source>
</evidence>
<feature type="transmembrane region" description="Helical" evidence="8">
    <location>
        <begin position="251"/>
        <end position="270"/>
    </location>
</feature>
<feature type="transmembrane region" description="Helical" evidence="8">
    <location>
        <begin position="76"/>
        <end position="98"/>
    </location>
</feature>
<feature type="transmembrane region" description="Helical" evidence="8">
    <location>
        <begin position="527"/>
        <end position="548"/>
    </location>
</feature>
<organism evidence="10 11">
    <name type="scientific">Canibacter oris</name>
    <dbReference type="NCBI Taxonomy" id="1365628"/>
    <lineage>
        <taxon>Bacteria</taxon>
        <taxon>Bacillati</taxon>
        <taxon>Actinomycetota</taxon>
        <taxon>Actinomycetes</taxon>
        <taxon>Micrococcales</taxon>
        <taxon>Microbacteriaceae</taxon>
        <taxon>Canibacter</taxon>
    </lineage>
</organism>
<keyword evidence="5 8" id="KW-0812">Transmembrane</keyword>
<feature type="domain" description="ABC transmembrane type-1" evidence="9">
    <location>
        <begin position="348"/>
        <end position="549"/>
    </location>
</feature>
<keyword evidence="7 8" id="KW-0472">Membrane</keyword>
<keyword evidence="3" id="KW-1003">Cell membrane</keyword>
<dbReference type="PANTHER" id="PTHR43357:SF4">
    <property type="entry name" value="INNER MEMBRANE ABC TRANSPORTER PERMEASE PROTEIN YDCV"/>
    <property type="match status" value="1"/>
</dbReference>
<evidence type="ECO:0000256" key="5">
    <source>
        <dbReference type="ARBA" id="ARBA00022692"/>
    </source>
</evidence>
<evidence type="ECO:0000313" key="10">
    <source>
        <dbReference type="EMBL" id="MBB4071266.1"/>
    </source>
</evidence>
<dbReference type="RefSeq" id="WP_183304386.1">
    <property type="nucleotide sequence ID" value="NZ_JACIFD010000004.1"/>
</dbReference>
<accession>A0A840DPY9</accession>
<comment type="subcellular location">
    <subcellularLocation>
        <location evidence="1">Cell inner membrane</location>
        <topology evidence="1">Multi-pass membrane protein</topology>
    </subcellularLocation>
    <subcellularLocation>
        <location evidence="8">Cell membrane</location>
        <topology evidence="8">Multi-pass membrane protein</topology>
    </subcellularLocation>
</comment>
<evidence type="ECO:0000256" key="7">
    <source>
        <dbReference type="ARBA" id="ARBA00023136"/>
    </source>
</evidence>
<gene>
    <name evidence="10" type="ORF">F5897_000558</name>
</gene>
<feature type="transmembrane region" description="Helical" evidence="8">
    <location>
        <begin position="137"/>
        <end position="156"/>
    </location>
</feature>
<feature type="domain" description="ABC transmembrane type-1" evidence="9">
    <location>
        <begin position="72"/>
        <end position="265"/>
    </location>
</feature>
<evidence type="ECO:0000256" key="4">
    <source>
        <dbReference type="ARBA" id="ARBA00022519"/>
    </source>
</evidence>
<evidence type="ECO:0000256" key="2">
    <source>
        <dbReference type="ARBA" id="ARBA00022448"/>
    </source>
</evidence>
<dbReference type="EMBL" id="JACIFD010000004">
    <property type="protein sequence ID" value="MBB4071266.1"/>
    <property type="molecule type" value="Genomic_DNA"/>
</dbReference>
<feature type="transmembrane region" description="Helical" evidence="8">
    <location>
        <begin position="24"/>
        <end position="46"/>
    </location>
</feature>
<evidence type="ECO:0000313" key="11">
    <source>
        <dbReference type="Proteomes" id="UP000571183"/>
    </source>
</evidence>
<dbReference type="CDD" id="cd06261">
    <property type="entry name" value="TM_PBP2"/>
    <property type="match status" value="2"/>
</dbReference>
<comment type="caution">
    <text evidence="10">The sequence shown here is derived from an EMBL/GenBank/DDBJ whole genome shotgun (WGS) entry which is preliminary data.</text>
</comment>
<dbReference type="Gene3D" id="1.10.3720.10">
    <property type="entry name" value="MetI-like"/>
    <property type="match status" value="2"/>
</dbReference>
<keyword evidence="6 8" id="KW-1133">Transmembrane helix</keyword>
<feature type="transmembrane region" description="Helical" evidence="8">
    <location>
        <begin position="422"/>
        <end position="442"/>
    </location>
</feature>
<dbReference type="AlphaFoldDB" id="A0A840DPY9"/>
<feature type="transmembrane region" description="Helical" evidence="8">
    <location>
        <begin position="110"/>
        <end position="131"/>
    </location>
</feature>
<feature type="transmembrane region" description="Helical" evidence="8">
    <location>
        <begin position="348"/>
        <end position="373"/>
    </location>
</feature>
<evidence type="ECO:0000259" key="9">
    <source>
        <dbReference type="PROSITE" id="PS50928"/>
    </source>
</evidence>
<feature type="transmembrane region" description="Helical" evidence="8">
    <location>
        <begin position="199"/>
        <end position="224"/>
    </location>
</feature>
<dbReference type="Proteomes" id="UP000571183">
    <property type="component" value="Unassembled WGS sequence"/>
</dbReference>
<dbReference type="PANTHER" id="PTHR43357">
    <property type="entry name" value="INNER MEMBRANE ABC TRANSPORTER PERMEASE PROTEIN YDCV"/>
    <property type="match status" value="1"/>
</dbReference>
<keyword evidence="11" id="KW-1185">Reference proteome</keyword>
<name>A0A840DPY9_9MICO</name>
<dbReference type="InterPro" id="IPR035906">
    <property type="entry name" value="MetI-like_sf"/>
</dbReference>
<feature type="transmembrane region" description="Helical" evidence="8">
    <location>
        <begin position="483"/>
        <end position="505"/>
    </location>
</feature>
<dbReference type="GO" id="GO:0005886">
    <property type="term" value="C:plasma membrane"/>
    <property type="evidence" value="ECO:0007669"/>
    <property type="project" value="UniProtKB-SubCell"/>
</dbReference>